<dbReference type="GO" id="GO:0003723">
    <property type="term" value="F:RNA binding"/>
    <property type="evidence" value="ECO:0007669"/>
    <property type="project" value="TreeGrafter"/>
</dbReference>
<dbReference type="GO" id="GO:0004534">
    <property type="term" value="F:5'-3' RNA exonuclease activity"/>
    <property type="evidence" value="ECO:0007669"/>
    <property type="project" value="TreeGrafter"/>
</dbReference>
<dbReference type="EMBL" id="CAAALY010132775">
    <property type="protein sequence ID" value="VEL32304.1"/>
    <property type="molecule type" value="Genomic_DNA"/>
</dbReference>
<dbReference type="SUPFAM" id="SSF56281">
    <property type="entry name" value="Metallo-hydrolase/oxidoreductase"/>
    <property type="match status" value="1"/>
</dbReference>
<dbReference type="Gene3D" id="3.60.15.10">
    <property type="entry name" value="Ribonuclease Z/Hydroxyacylglutathione hydrolase-like"/>
    <property type="match status" value="1"/>
</dbReference>
<dbReference type="InterPro" id="IPR001279">
    <property type="entry name" value="Metallo-B-lactamas"/>
</dbReference>
<keyword evidence="4" id="KW-1185">Reference proteome</keyword>
<evidence type="ECO:0000259" key="2">
    <source>
        <dbReference type="SMART" id="SM01027"/>
    </source>
</evidence>
<dbReference type="OrthoDB" id="10249535at2759"/>
<dbReference type="InterPro" id="IPR036866">
    <property type="entry name" value="RibonucZ/Hydroxyglut_hydro"/>
</dbReference>
<dbReference type="PANTHER" id="PTHR11203">
    <property type="entry name" value="CLEAVAGE AND POLYADENYLATION SPECIFICITY FACTOR FAMILY MEMBER"/>
    <property type="match status" value="1"/>
</dbReference>
<reference evidence="3" key="1">
    <citation type="submission" date="2018-11" db="EMBL/GenBank/DDBJ databases">
        <authorList>
            <consortium name="Pathogen Informatics"/>
        </authorList>
    </citation>
    <scope>NUCLEOTIDE SEQUENCE</scope>
</reference>
<dbReference type="Pfam" id="PF10996">
    <property type="entry name" value="Beta-Casp"/>
    <property type="match status" value="1"/>
</dbReference>
<dbReference type="InterPro" id="IPR022712">
    <property type="entry name" value="Beta_Casp"/>
</dbReference>
<evidence type="ECO:0000256" key="1">
    <source>
        <dbReference type="ARBA" id="ARBA00022801"/>
    </source>
</evidence>
<protein>
    <recommendedName>
        <fullName evidence="2">Beta-Casp domain-containing protein</fullName>
    </recommendedName>
</protein>
<dbReference type="GO" id="GO:0006398">
    <property type="term" value="P:mRNA 3'-end processing by stem-loop binding and cleavage"/>
    <property type="evidence" value="ECO:0007669"/>
    <property type="project" value="TreeGrafter"/>
</dbReference>
<dbReference type="SMART" id="SM01027">
    <property type="entry name" value="Beta-Casp"/>
    <property type="match status" value="1"/>
</dbReference>
<dbReference type="AlphaFoldDB" id="A0A3S5ALC4"/>
<name>A0A3S5ALC4_9PLAT</name>
<dbReference type="Pfam" id="PF16661">
    <property type="entry name" value="Lactamase_B_6"/>
    <property type="match status" value="1"/>
</dbReference>
<feature type="domain" description="Beta-Casp" evidence="2">
    <location>
        <begin position="165"/>
        <end position="233"/>
    </location>
</feature>
<keyword evidence="1" id="KW-0378">Hydrolase</keyword>
<accession>A0A3S5ALC4</accession>
<dbReference type="GO" id="GO:0005847">
    <property type="term" value="C:mRNA cleavage and polyadenylation specificity factor complex"/>
    <property type="evidence" value="ECO:0007669"/>
    <property type="project" value="TreeGrafter"/>
</dbReference>
<sequence length="233" mass="26817">MLKTGVRAKCYMTHASKAIYRYLLADYVRISNCGVSAEHSLYTERDIVTSLEWIDTIDFHQELEVNGIKFSAYHAGHVLGAAMFLIEIAGVKVLYTGDFSRQEDRHLMCAEVPPIRPDVLITESTYGIHIHDKREDREARFTQLVHDIVTRGGRCLIPAFALGRAQELMLILDEYWSNHPELHDIPIYYASQLARKCMAVYQTYINAMNAKIRNQLVNNNPFCFRYISNLKVN</sequence>
<dbReference type="InterPro" id="IPR050698">
    <property type="entry name" value="MBL"/>
</dbReference>
<dbReference type="Proteomes" id="UP000784294">
    <property type="component" value="Unassembled WGS sequence"/>
</dbReference>
<gene>
    <name evidence="3" type="ORF">PXEA_LOCUS25744</name>
</gene>
<organism evidence="3 4">
    <name type="scientific">Protopolystoma xenopodis</name>
    <dbReference type="NCBI Taxonomy" id="117903"/>
    <lineage>
        <taxon>Eukaryota</taxon>
        <taxon>Metazoa</taxon>
        <taxon>Spiralia</taxon>
        <taxon>Lophotrochozoa</taxon>
        <taxon>Platyhelminthes</taxon>
        <taxon>Monogenea</taxon>
        <taxon>Polyopisthocotylea</taxon>
        <taxon>Polystomatidea</taxon>
        <taxon>Polystomatidae</taxon>
        <taxon>Protopolystoma</taxon>
    </lineage>
</organism>
<proteinExistence type="predicted"/>
<evidence type="ECO:0000313" key="3">
    <source>
        <dbReference type="EMBL" id="VEL32304.1"/>
    </source>
</evidence>
<dbReference type="GO" id="GO:0004521">
    <property type="term" value="F:RNA endonuclease activity"/>
    <property type="evidence" value="ECO:0007669"/>
    <property type="project" value="TreeGrafter"/>
</dbReference>
<evidence type="ECO:0000313" key="4">
    <source>
        <dbReference type="Proteomes" id="UP000784294"/>
    </source>
</evidence>
<dbReference type="PANTHER" id="PTHR11203:SF11">
    <property type="entry name" value="CLEAVAGE AND POLYADENYLATION SPECIFICITY FACTOR SUBUNIT 3"/>
    <property type="match status" value="1"/>
</dbReference>
<comment type="caution">
    <text evidence="3">The sequence shown here is derived from an EMBL/GenBank/DDBJ whole genome shotgun (WGS) entry which is preliminary data.</text>
</comment>